<evidence type="ECO:0000259" key="1">
    <source>
        <dbReference type="Pfam" id="PF17128"/>
    </source>
</evidence>
<evidence type="ECO:0000313" key="3">
    <source>
        <dbReference type="Proteomes" id="UP000619457"/>
    </source>
</evidence>
<dbReference type="InterPro" id="IPR033396">
    <property type="entry name" value="DUF5107"/>
</dbReference>
<evidence type="ECO:0000313" key="2">
    <source>
        <dbReference type="EMBL" id="GGZ14890.1"/>
    </source>
</evidence>
<sequence length="976" mass="112023">MKRIGIVLILFFQFTYGSAQEKVISREYEKEYITYPFSDPNPIPSQEKLYPYFRFDGFTSEGKAKKWKVVDLENDFIKVQIMPEIGGKVWTAYDKVHKKYFLYNNEVVKFRDIAMRGPWVSGGIEANYGTIGHTPNSATPVDYVLVQNEDESQSCFISTLDLLTRTRWVLEIKLEADKAYFTTRSFWFNATGIEQPYYTWMNAGIPAGEDLQFLYPGTHFIGHDGQAHDWPIDQEGRNLSYYNENNFEGSKSYHVLGASSKYFGALWSKEDFGMIHYSDREAKLGKKIFLWAQSAQGQLWEELLTDHSGQYVEIQSGRLFNQNVFSSSSTPFKQIGFAPYSSESWTEYWFPFGDLNGFSEANLLGAYSIQLRDDELLFAISPVKYLNDSLRLYNNEGQSIASTFMSAEPLKAARFSVNIPKGETVSYMTLDGHRMPMNKDESLKRPLQRLQDYEENSAYGLYMQGRDHYRLRQYALANDKVKASLSIDDAFLPALVEMAKIKYHQLNFDSALWFSKRALSIDTYDPEANYYYGLSSKKLSQFYDAKDGFEVASLSPHYRNAANTELSKLYLSEGDWTMALQKAQVAMKDNATNIEALRILYLLARIDGNASLMKQSAHLILASNPLDHFVRFEKYLQDPSEENKEAFLSLIRNELPEETILELAIWYANGNRLEESRQLLSIAPRTIMGTYWLAWLNKGTPAATQYLKEADKASLAFVFPFREESAQVLHWVRSTQDSWKAKYLLALINDFRGNRAMAATLLNDEVDYAPYYIVKARVQEEAPLEEKINSVRDAISLQPSEWRYQRILASLLAQGGEDKKAADVLLETYNADTTNYMVGLDLVKLLMRSSQYELAERVLSGLTVLPFEGATDARVYYRQTKLMLAFRALENNELQQAQDKVEEARQWPRNLGVGKPYPELIDDRLERVLSIMIFSELGESVDSISLEGIEPEDLSDRSALEKEIEALSSEEDQRMF</sequence>
<name>A0A918PMM3_9BACT</name>
<dbReference type="EMBL" id="BMWX01000001">
    <property type="protein sequence ID" value="GGZ14890.1"/>
    <property type="molecule type" value="Genomic_DNA"/>
</dbReference>
<reference evidence="2" key="1">
    <citation type="journal article" date="2014" name="Int. J. Syst. Evol. Microbiol.">
        <title>Complete genome sequence of Corynebacterium casei LMG S-19264T (=DSM 44701T), isolated from a smear-ripened cheese.</title>
        <authorList>
            <consortium name="US DOE Joint Genome Institute (JGI-PGF)"/>
            <person name="Walter F."/>
            <person name="Albersmeier A."/>
            <person name="Kalinowski J."/>
            <person name="Ruckert C."/>
        </authorList>
    </citation>
    <scope>NUCLEOTIDE SEQUENCE</scope>
    <source>
        <strain evidence="2">KCTC 12368</strain>
    </source>
</reference>
<proteinExistence type="predicted"/>
<dbReference type="Gene3D" id="1.25.40.10">
    <property type="entry name" value="Tetratricopeptide repeat domain"/>
    <property type="match status" value="1"/>
</dbReference>
<keyword evidence="3" id="KW-1185">Reference proteome</keyword>
<gene>
    <name evidence="2" type="primary">yphG</name>
    <name evidence="2" type="ORF">GCM10007049_03620</name>
</gene>
<protein>
    <recommendedName>
        <fullName evidence="1">DUF5107 domain-containing protein</fullName>
    </recommendedName>
</protein>
<reference evidence="2" key="2">
    <citation type="submission" date="2020-09" db="EMBL/GenBank/DDBJ databases">
        <authorList>
            <person name="Sun Q."/>
            <person name="Kim S."/>
        </authorList>
    </citation>
    <scope>NUCLEOTIDE SEQUENCE</scope>
    <source>
        <strain evidence="2">KCTC 12368</strain>
    </source>
</reference>
<dbReference type="AlphaFoldDB" id="A0A918PMM3"/>
<accession>A0A918PMM3</accession>
<dbReference type="Pfam" id="PF17128">
    <property type="entry name" value="DUF5107"/>
    <property type="match status" value="1"/>
</dbReference>
<dbReference type="Proteomes" id="UP000619457">
    <property type="component" value="Unassembled WGS sequence"/>
</dbReference>
<comment type="caution">
    <text evidence="2">The sequence shown here is derived from an EMBL/GenBank/DDBJ whole genome shotgun (WGS) entry which is preliminary data.</text>
</comment>
<dbReference type="RefSeq" id="WP_018474399.1">
    <property type="nucleotide sequence ID" value="NZ_BMWX01000001.1"/>
</dbReference>
<dbReference type="InterPro" id="IPR011990">
    <property type="entry name" value="TPR-like_helical_dom_sf"/>
</dbReference>
<feature type="domain" description="DUF5107" evidence="1">
    <location>
        <begin position="47"/>
        <end position="351"/>
    </location>
</feature>
<organism evidence="2 3">
    <name type="scientific">Echinicola pacifica</name>
    <dbReference type="NCBI Taxonomy" id="346377"/>
    <lineage>
        <taxon>Bacteria</taxon>
        <taxon>Pseudomonadati</taxon>
        <taxon>Bacteroidota</taxon>
        <taxon>Cytophagia</taxon>
        <taxon>Cytophagales</taxon>
        <taxon>Cyclobacteriaceae</taxon>
        <taxon>Echinicola</taxon>
    </lineage>
</organism>
<dbReference type="SUPFAM" id="SSF48452">
    <property type="entry name" value="TPR-like"/>
    <property type="match status" value="1"/>
</dbReference>